<name>A0ABS7AEM7_9PROT</name>
<accession>A0ABS7AEM7</accession>
<dbReference type="Proteomes" id="UP001196565">
    <property type="component" value="Unassembled WGS sequence"/>
</dbReference>
<dbReference type="EMBL" id="JAHYBZ010000009">
    <property type="protein sequence ID" value="MBW6400749.1"/>
    <property type="molecule type" value="Genomic_DNA"/>
</dbReference>
<comment type="caution">
    <text evidence="1">The sequence shown here is derived from an EMBL/GenBank/DDBJ whole genome shotgun (WGS) entry which is preliminary data.</text>
</comment>
<dbReference type="RefSeq" id="WP_432761291.1">
    <property type="nucleotide sequence ID" value="NZ_JAHYBZ010000009.1"/>
</dbReference>
<sequence>IWSCWFRWRLLAGSVADASFSGLTLWHYAAGGIGSTFLQQAAVPTGAPLRTQRVPLTWQVTDPDAVSASHRARIVFPAGVDVDFILRLGGPQIQPGGGGSDILPPVDTVDLAYAAEDQLTLDVPDGTYALSIRGGTVNPAGIAYAATRIVSYGQGLQFNWPPAARAAGERHLQSISMRKTA</sequence>
<gene>
    <name evidence="1" type="ORF">KPL78_23010</name>
</gene>
<reference evidence="1 2" key="1">
    <citation type="submission" date="2021-07" db="EMBL/GenBank/DDBJ databases">
        <authorList>
            <person name="So Y."/>
        </authorList>
    </citation>
    <scope>NUCLEOTIDE SEQUENCE [LARGE SCALE GENOMIC DNA]</scope>
    <source>
        <strain evidence="1 2">HJA6</strain>
    </source>
</reference>
<keyword evidence="2" id="KW-1185">Reference proteome</keyword>
<organism evidence="1 2">
    <name type="scientific">Roseomonas alba</name>
    <dbReference type="NCBI Taxonomy" id="2846776"/>
    <lineage>
        <taxon>Bacteria</taxon>
        <taxon>Pseudomonadati</taxon>
        <taxon>Pseudomonadota</taxon>
        <taxon>Alphaproteobacteria</taxon>
        <taxon>Acetobacterales</taxon>
        <taxon>Roseomonadaceae</taxon>
        <taxon>Roseomonas</taxon>
    </lineage>
</organism>
<evidence type="ECO:0000313" key="2">
    <source>
        <dbReference type="Proteomes" id="UP001196565"/>
    </source>
</evidence>
<proteinExistence type="predicted"/>
<evidence type="ECO:0000313" key="1">
    <source>
        <dbReference type="EMBL" id="MBW6400749.1"/>
    </source>
</evidence>
<protein>
    <submittedName>
        <fullName evidence="1">Uncharacterized protein</fullName>
    </submittedName>
</protein>
<feature type="non-terminal residue" evidence="1">
    <location>
        <position position="1"/>
    </location>
</feature>